<dbReference type="InterPro" id="IPR035466">
    <property type="entry name" value="GlmS/AgaS_SIS"/>
</dbReference>
<evidence type="ECO:0000313" key="5">
    <source>
        <dbReference type="Proteomes" id="UP000094342"/>
    </source>
</evidence>
<feature type="domain" description="SIS" evidence="3">
    <location>
        <begin position="198"/>
        <end position="329"/>
    </location>
</feature>
<dbReference type="GO" id="GO:1901135">
    <property type="term" value="P:carbohydrate derivative metabolic process"/>
    <property type="evidence" value="ECO:0007669"/>
    <property type="project" value="InterPro"/>
</dbReference>
<dbReference type="EMBL" id="LYBW01000037">
    <property type="protein sequence ID" value="ODR92906.1"/>
    <property type="molecule type" value="Genomic_DNA"/>
</dbReference>
<dbReference type="CDD" id="cd05008">
    <property type="entry name" value="SIS_GlmS_GlmD_1"/>
    <property type="match status" value="1"/>
</dbReference>
<keyword evidence="4" id="KW-0808">Transferase</keyword>
<dbReference type="Proteomes" id="UP000094342">
    <property type="component" value="Unassembled WGS sequence"/>
</dbReference>
<dbReference type="GO" id="GO:0097367">
    <property type="term" value="F:carbohydrate derivative binding"/>
    <property type="evidence" value="ECO:0007669"/>
    <property type="project" value="InterPro"/>
</dbReference>
<evidence type="ECO:0000313" key="4">
    <source>
        <dbReference type="EMBL" id="ODR92906.1"/>
    </source>
</evidence>
<gene>
    <name evidence="4" type="ORF">A8M32_02485</name>
</gene>
<organism evidence="4 5">
    <name type="scientific">Sinorhizobium alkalisoli</name>
    <dbReference type="NCBI Taxonomy" id="1752398"/>
    <lineage>
        <taxon>Bacteria</taxon>
        <taxon>Pseudomonadati</taxon>
        <taxon>Pseudomonadota</taxon>
        <taxon>Alphaproteobacteria</taxon>
        <taxon>Hyphomicrobiales</taxon>
        <taxon>Rhizobiaceae</taxon>
        <taxon>Sinorhizobium/Ensifer group</taxon>
        <taxon>Sinorhizobium</taxon>
    </lineage>
</organism>
<dbReference type="GO" id="GO:0008483">
    <property type="term" value="F:transaminase activity"/>
    <property type="evidence" value="ECO:0007669"/>
    <property type="project" value="UniProtKB-KW"/>
</dbReference>
<keyword evidence="5" id="KW-1185">Reference proteome</keyword>
<accession>A0A1E3VIQ5</accession>
<keyword evidence="2" id="KW-0677">Repeat</keyword>
<dbReference type="STRING" id="1752398.A8M32_02485"/>
<dbReference type="OrthoDB" id="9761808at2"/>
<comment type="caution">
    <text evidence="4">The sequence shown here is derived from an EMBL/GenBank/DDBJ whole genome shotgun (WGS) entry which is preliminary data.</text>
</comment>
<dbReference type="InterPro" id="IPR046348">
    <property type="entry name" value="SIS_dom_sf"/>
</dbReference>
<dbReference type="Gene3D" id="3.40.50.10490">
    <property type="entry name" value="Glucose-6-phosphate isomerase like protein, domain 1"/>
    <property type="match status" value="2"/>
</dbReference>
<name>A0A1E3VIQ5_9HYPH</name>
<reference evidence="5" key="1">
    <citation type="submission" date="2016-05" db="EMBL/GenBank/DDBJ databases">
        <authorList>
            <person name="Li Y."/>
        </authorList>
    </citation>
    <scope>NUCLEOTIDE SEQUENCE [LARGE SCALE GENOMIC DNA]</scope>
    <source>
        <strain evidence="5">YIC4027</strain>
    </source>
</reference>
<protein>
    <submittedName>
        <fullName evidence="4">Aminotransferase</fullName>
    </submittedName>
</protein>
<dbReference type="PANTHER" id="PTHR10937">
    <property type="entry name" value="GLUCOSAMINE--FRUCTOSE-6-PHOSPHATE AMINOTRANSFERASE, ISOMERIZING"/>
    <property type="match status" value="1"/>
</dbReference>
<dbReference type="SUPFAM" id="SSF53697">
    <property type="entry name" value="SIS domain"/>
    <property type="match status" value="1"/>
</dbReference>
<dbReference type="RefSeq" id="WP_069456832.1">
    <property type="nucleotide sequence ID" value="NZ_CP034911.1"/>
</dbReference>
<sequence>MQNSSETNMRREIDEIPEAAARLLDRSAKEFAAIGSALRDKDPAFVVTIARGSSDHAALFLKYAIELTACLPVASLGPSLASIYHADLKLGRSATFAISQSGRSPDIVAMLEAATKAGATSVALTNTLPSPLAEASSHSLDILAGPEYAVAATKSYVNSIVAGLGILAEWTGDAPLKTALASLPQHFAAAVKLEWPELAASVAEAESLYVLGRGPTLAIASEAALKFKETTGVHAEAYSAAEVLHGPVALIGHRFPVLVLAARDAAETSVVEIADGLCAKGAIVHATSSQAASAMRLPFVNTGHPITDALVLILPFYSFVEASSRARGRNPDAPQNLKKVTETR</sequence>
<dbReference type="InterPro" id="IPR001347">
    <property type="entry name" value="SIS_dom"/>
</dbReference>
<dbReference type="PROSITE" id="PS51464">
    <property type="entry name" value="SIS"/>
    <property type="match status" value="2"/>
</dbReference>
<keyword evidence="1 4" id="KW-0032">Aminotransferase</keyword>
<dbReference type="InterPro" id="IPR035490">
    <property type="entry name" value="GlmS/FrlB_SIS"/>
</dbReference>
<evidence type="ECO:0000259" key="3">
    <source>
        <dbReference type="PROSITE" id="PS51464"/>
    </source>
</evidence>
<feature type="domain" description="SIS" evidence="3">
    <location>
        <begin position="34"/>
        <end position="177"/>
    </location>
</feature>
<dbReference type="AlphaFoldDB" id="A0A1E3VIQ5"/>
<evidence type="ECO:0000256" key="1">
    <source>
        <dbReference type="ARBA" id="ARBA00022576"/>
    </source>
</evidence>
<proteinExistence type="predicted"/>
<evidence type="ECO:0000256" key="2">
    <source>
        <dbReference type="ARBA" id="ARBA00022737"/>
    </source>
</evidence>
<dbReference type="PANTHER" id="PTHR10937:SF8">
    <property type="entry name" value="AMINOTRANSFERASE-RELATED"/>
    <property type="match status" value="1"/>
</dbReference>
<dbReference type="Pfam" id="PF01380">
    <property type="entry name" value="SIS"/>
    <property type="match status" value="2"/>
</dbReference>
<dbReference type="CDD" id="cd05009">
    <property type="entry name" value="SIS_GlmS_GlmD_2"/>
    <property type="match status" value="1"/>
</dbReference>